<organism evidence="4 5">
    <name type="scientific">Coniochaeta ligniaria NRRL 30616</name>
    <dbReference type="NCBI Taxonomy" id="1408157"/>
    <lineage>
        <taxon>Eukaryota</taxon>
        <taxon>Fungi</taxon>
        <taxon>Dikarya</taxon>
        <taxon>Ascomycota</taxon>
        <taxon>Pezizomycotina</taxon>
        <taxon>Sordariomycetes</taxon>
        <taxon>Sordariomycetidae</taxon>
        <taxon>Coniochaetales</taxon>
        <taxon>Coniochaetaceae</taxon>
        <taxon>Coniochaeta</taxon>
    </lineage>
</organism>
<feature type="compositionally biased region" description="Basic and acidic residues" evidence="2">
    <location>
        <begin position="137"/>
        <end position="146"/>
    </location>
</feature>
<dbReference type="InParanoid" id="A0A1J7J5N9"/>
<evidence type="ECO:0000313" key="5">
    <source>
        <dbReference type="Proteomes" id="UP000182658"/>
    </source>
</evidence>
<sequence length="579" mass="63146">MATTQQGRKAGSRIEIPLHSKPKRLYRSGPPPPALTLVPPRDSTAYIVSKIVLPSVLETAAERTTRRRLYYTVGWTDLPSAKVAVLATRILDYVSPRELEDWEYNDFLRREEEKRLAKLEAAITPVKKKKGGRPRKGPSDSQREAEAAVAKEAAVLDSETEAILAEKKAGGEPSLSTPSKKKLEELLRETEAEETGEESENAAIARQLYSEGEEAGYRSEARYEEEMDIDSEAVDLLAPAPAGEHMSSRASSLAAAIPATFARTSPALSSSLKPGSANSSVAFPSTPGSVNHTQSKSTAGGVKQVSTLRKDVKQGSRTSSRASTPRTSSYLPAPSTNGAPPPRRESTGFTPVITPVPVPVIASSFTTASPAVPVISTPTAAASPAEPSQPPPTSTKKRSAKKRKKEKRTKEEPVEEKWEVKRLEGDRYDYDAAGNLVRYFKVRWVGDWPASQNPTWEPEENITEELRDEYLKQQETKMKNGYLTTGKSPAKSSPAQPRPFLPKKKYSSVAEAFEGEIHELEAAAKRAEPADDDQDEEETFVVADEAQPKPGKEPGSNFSAFDQKLASYRDTFGRGGLGH</sequence>
<feature type="compositionally biased region" description="Low complexity" evidence="2">
    <location>
        <begin position="316"/>
        <end position="329"/>
    </location>
</feature>
<feature type="compositionally biased region" description="Basic and acidic residues" evidence="2">
    <location>
        <begin position="520"/>
        <end position="529"/>
    </location>
</feature>
<dbReference type="InterPro" id="IPR023780">
    <property type="entry name" value="Chromo_domain"/>
</dbReference>
<dbReference type="InterPro" id="IPR016197">
    <property type="entry name" value="Chromo-like_dom_sf"/>
</dbReference>
<dbReference type="STRING" id="1408157.A0A1J7J5N9"/>
<comment type="subunit">
    <text evidence="1">Component of the NuA4 histone acetyltransferase complex.</text>
</comment>
<reference evidence="4 5" key="1">
    <citation type="submission" date="2016-10" db="EMBL/GenBank/DDBJ databases">
        <title>Draft genome sequence of Coniochaeta ligniaria NRRL30616, a lignocellulolytic fungus for bioabatement of inhibitors in plant biomass hydrolysates.</title>
        <authorList>
            <consortium name="DOE Joint Genome Institute"/>
            <person name="Jimenez D.J."/>
            <person name="Hector R.E."/>
            <person name="Riley R."/>
            <person name="Sun H."/>
            <person name="Grigoriev I.V."/>
            <person name="Van Elsas J.D."/>
            <person name="Nichols N.N."/>
        </authorList>
    </citation>
    <scope>NUCLEOTIDE SEQUENCE [LARGE SCALE GENOMIC DNA]</scope>
    <source>
        <strain evidence="4 5">NRRL 30616</strain>
    </source>
</reference>
<feature type="compositionally biased region" description="Basic residues" evidence="2">
    <location>
        <begin position="395"/>
        <end position="407"/>
    </location>
</feature>
<feature type="compositionally biased region" description="Basic residues" evidence="2">
    <location>
        <begin position="127"/>
        <end position="136"/>
    </location>
</feature>
<feature type="compositionally biased region" description="Acidic residues" evidence="2">
    <location>
        <begin position="530"/>
        <end position="539"/>
    </location>
</feature>
<dbReference type="EMBL" id="KV875093">
    <property type="protein sequence ID" value="OIW34691.1"/>
    <property type="molecule type" value="Genomic_DNA"/>
</dbReference>
<dbReference type="Gene3D" id="2.40.50.40">
    <property type="match status" value="1"/>
</dbReference>
<name>A0A1J7J5N9_9PEZI</name>
<dbReference type="AlphaFoldDB" id="A0A1J7J5N9"/>
<feature type="region of interest" description="Disordered" evidence="2">
    <location>
        <begin position="127"/>
        <end position="226"/>
    </location>
</feature>
<feature type="region of interest" description="Disordered" evidence="2">
    <location>
        <begin position="520"/>
        <end position="563"/>
    </location>
</feature>
<feature type="compositionally biased region" description="Polar residues" evidence="2">
    <location>
        <begin position="264"/>
        <end position="298"/>
    </location>
</feature>
<keyword evidence="5" id="KW-1185">Reference proteome</keyword>
<feature type="compositionally biased region" description="Polar residues" evidence="2">
    <location>
        <begin position="482"/>
        <end position="495"/>
    </location>
</feature>
<evidence type="ECO:0000259" key="3">
    <source>
        <dbReference type="Pfam" id="PF00385"/>
    </source>
</evidence>
<evidence type="ECO:0000313" key="4">
    <source>
        <dbReference type="EMBL" id="OIW34691.1"/>
    </source>
</evidence>
<dbReference type="OrthoDB" id="3543857at2759"/>
<feature type="compositionally biased region" description="Basic and acidic residues" evidence="2">
    <location>
        <begin position="408"/>
        <end position="417"/>
    </location>
</feature>
<feature type="region of interest" description="Disordered" evidence="2">
    <location>
        <begin position="1"/>
        <end position="32"/>
    </location>
</feature>
<dbReference type="Proteomes" id="UP000182658">
    <property type="component" value="Unassembled WGS sequence"/>
</dbReference>
<feature type="region of interest" description="Disordered" evidence="2">
    <location>
        <begin position="378"/>
        <end position="417"/>
    </location>
</feature>
<gene>
    <name evidence="4" type="ORF">CONLIGDRAFT_626722</name>
</gene>
<feature type="region of interest" description="Disordered" evidence="2">
    <location>
        <begin position="264"/>
        <end position="354"/>
    </location>
</feature>
<feature type="compositionally biased region" description="Basic and acidic residues" evidence="2">
    <location>
        <begin position="215"/>
        <end position="224"/>
    </location>
</feature>
<dbReference type="Pfam" id="PF00385">
    <property type="entry name" value="Chromo"/>
    <property type="match status" value="1"/>
</dbReference>
<feature type="domain" description="Chromo" evidence="3">
    <location>
        <begin position="418"/>
        <end position="471"/>
    </location>
</feature>
<dbReference type="SUPFAM" id="SSF54160">
    <property type="entry name" value="Chromo domain-like"/>
    <property type="match status" value="1"/>
</dbReference>
<feature type="region of interest" description="Disordered" evidence="2">
    <location>
        <begin position="479"/>
        <end position="504"/>
    </location>
</feature>
<feature type="compositionally biased region" description="Acidic residues" evidence="2">
    <location>
        <begin position="191"/>
        <end position="200"/>
    </location>
</feature>
<protein>
    <recommendedName>
        <fullName evidence="3">Chromo domain-containing protein</fullName>
    </recommendedName>
</protein>
<proteinExistence type="predicted"/>
<feature type="compositionally biased region" description="Basic and acidic residues" evidence="2">
    <location>
        <begin position="181"/>
        <end position="190"/>
    </location>
</feature>
<dbReference type="CDD" id="cd00024">
    <property type="entry name" value="CD_CSD"/>
    <property type="match status" value="1"/>
</dbReference>
<accession>A0A1J7J5N9</accession>
<evidence type="ECO:0000256" key="2">
    <source>
        <dbReference type="SAM" id="MobiDB-lite"/>
    </source>
</evidence>
<evidence type="ECO:0000256" key="1">
    <source>
        <dbReference type="ARBA" id="ARBA00011353"/>
    </source>
</evidence>